<keyword evidence="2" id="KW-0408">Iron</keyword>
<dbReference type="PANTHER" id="PTHR47435:SF4">
    <property type="entry name" value="KELCH REPEAT PROTEIN (AFU_ORTHOLOGUE AFUA_5G12780)"/>
    <property type="match status" value="1"/>
</dbReference>
<dbReference type="GO" id="GO:0019760">
    <property type="term" value="P:glucosinolate metabolic process"/>
    <property type="evidence" value="ECO:0007669"/>
    <property type="project" value="UniProtKB-ARBA"/>
</dbReference>
<dbReference type="STRING" id="1448308.A0A2T2NF05"/>
<dbReference type="OrthoDB" id="10251809at2759"/>
<feature type="chain" id="PRO_5015784241" description="Galactose oxidase" evidence="5">
    <location>
        <begin position="19"/>
        <end position="762"/>
    </location>
</feature>
<feature type="compositionally biased region" description="Polar residues" evidence="3">
    <location>
        <begin position="544"/>
        <end position="561"/>
    </location>
</feature>
<dbReference type="Gene3D" id="2.120.10.80">
    <property type="entry name" value="Kelch-type beta propeller"/>
    <property type="match status" value="2"/>
</dbReference>
<dbReference type="EMBL" id="KZ678139">
    <property type="protein sequence ID" value="PSN64023.1"/>
    <property type="molecule type" value="Genomic_DNA"/>
</dbReference>
<evidence type="ECO:0000256" key="2">
    <source>
        <dbReference type="ARBA" id="ARBA00023004"/>
    </source>
</evidence>
<keyword evidence="4" id="KW-1133">Transmembrane helix</keyword>
<feature type="compositionally biased region" description="Gly residues" evidence="3">
    <location>
        <begin position="716"/>
        <end position="731"/>
    </location>
</feature>
<evidence type="ECO:0000256" key="5">
    <source>
        <dbReference type="SAM" id="SignalP"/>
    </source>
</evidence>
<feature type="region of interest" description="Disordered" evidence="3">
    <location>
        <begin position="539"/>
        <end position="762"/>
    </location>
</feature>
<proteinExistence type="predicted"/>
<organism evidence="6 7">
    <name type="scientific">Corynespora cassiicola Philippines</name>
    <dbReference type="NCBI Taxonomy" id="1448308"/>
    <lineage>
        <taxon>Eukaryota</taxon>
        <taxon>Fungi</taxon>
        <taxon>Dikarya</taxon>
        <taxon>Ascomycota</taxon>
        <taxon>Pezizomycotina</taxon>
        <taxon>Dothideomycetes</taxon>
        <taxon>Pleosporomycetidae</taxon>
        <taxon>Pleosporales</taxon>
        <taxon>Corynesporascaceae</taxon>
        <taxon>Corynespora</taxon>
    </lineage>
</organism>
<feature type="transmembrane region" description="Helical" evidence="4">
    <location>
        <begin position="464"/>
        <end position="489"/>
    </location>
</feature>
<accession>A0A2T2NF05</accession>
<evidence type="ECO:0000313" key="6">
    <source>
        <dbReference type="EMBL" id="PSN64023.1"/>
    </source>
</evidence>
<evidence type="ECO:0000313" key="7">
    <source>
        <dbReference type="Proteomes" id="UP000240883"/>
    </source>
</evidence>
<feature type="compositionally biased region" description="Polar residues" evidence="3">
    <location>
        <begin position="642"/>
        <end position="652"/>
    </location>
</feature>
<dbReference type="SUPFAM" id="SSF50965">
    <property type="entry name" value="Galactose oxidase, central domain"/>
    <property type="match status" value="1"/>
</dbReference>
<evidence type="ECO:0008006" key="8">
    <source>
        <dbReference type="Google" id="ProtNLM"/>
    </source>
</evidence>
<dbReference type="InterPro" id="IPR011043">
    <property type="entry name" value="Gal_Oxase/kelch_b-propeller"/>
</dbReference>
<reference evidence="6 7" key="1">
    <citation type="journal article" date="2018" name="Front. Microbiol.">
        <title>Genome-Wide Analysis of Corynespora cassiicola Leaf Fall Disease Putative Effectors.</title>
        <authorList>
            <person name="Lopez D."/>
            <person name="Ribeiro S."/>
            <person name="Label P."/>
            <person name="Fumanal B."/>
            <person name="Venisse J.S."/>
            <person name="Kohler A."/>
            <person name="de Oliveira R.R."/>
            <person name="Labutti K."/>
            <person name="Lipzen A."/>
            <person name="Lail K."/>
            <person name="Bauer D."/>
            <person name="Ohm R.A."/>
            <person name="Barry K.W."/>
            <person name="Spatafora J."/>
            <person name="Grigoriev I.V."/>
            <person name="Martin F.M."/>
            <person name="Pujade-Renaud V."/>
        </authorList>
    </citation>
    <scope>NUCLEOTIDE SEQUENCE [LARGE SCALE GENOMIC DNA]</scope>
    <source>
        <strain evidence="6 7">Philippines</strain>
    </source>
</reference>
<gene>
    <name evidence="6" type="ORF">BS50DRAFT_95937</name>
</gene>
<keyword evidence="4" id="KW-0472">Membrane</keyword>
<feature type="signal peptide" evidence="5">
    <location>
        <begin position="1"/>
        <end position="18"/>
    </location>
</feature>
<dbReference type="PANTHER" id="PTHR47435">
    <property type="entry name" value="KELCH REPEAT PROTEIN (AFU_ORTHOLOGUE AFUA_5G12780)"/>
    <property type="match status" value="1"/>
</dbReference>
<keyword evidence="1" id="KW-0677">Repeat</keyword>
<dbReference type="Proteomes" id="UP000240883">
    <property type="component" value="Unassembled WGS sequence"/>
</dbReference>
<keyword evidence="7" id="KW-1185">Reference proteome</keyword>
<evidence type="ECO:0000256" key="3">
    <source>
        <dbReference type="SAM" id="MobiDB-lite"/>
    </source>
</evidence>
<protein>
    <recommendedName>
        <fullName evidence="8">Galactose oxidase</fullName>
    </recommendedName>
</protein>
<keyword evidence="5" id="KW-0732">Signal</keyword>
<feature type="compositionally biased region" description="Polar residues" evidence="3">
    <location>
        <begin position="680"/>
        <end position="696"/>
    </location>
</feature>
<dbReference type="AlphaFoldDB" id="A0A2T2NF05"/>
<feature type="compositionally biased region" description="Basic and acidic residues" evidence="3">
    <location>
        <begin position="733"/>
        <end position="747"/>
    </location>
</feature>
<evidence type="ECO:0000256" key="1">
    <source>
        <dbReference type="ARBA" id="ARBA00022737"/>
    </source>
</evidence>
<sequence>MPAMAFLLSCLFVAINFAAPSLQATKDPLNDFCRRWGHQTAEVDGKLYIDGGLVAWNPLSSNPLNYTNTWLLYSDLNTTTQDVGMPAQYANLTKNATVPSVSGGILWADEVNKCFYLFGGEYQGNPSDFSFWTYDTVLNQWNETEYTSNVNDIQRVAYGAGTHIPELGFGYYYGGWINEQTTPGWDGPPIATSNLVRYDYTAGTLNNNTGPDSVGRAEGQMVYLPASDGGLLVYFGGVEDPYRNGTFVGANMSIMHIFDVSSSKWYTQTAQGQVPDMRRQFCAGVTWADDQSSYNIYLYGGFGIEDVTGFDDVYILSLPSFTWIKAYPTNNSTQSFYPHGGCSANVVSRDQMLVIGGWFTNSDMCDSPNGNGQHNMNLGYNGAQKTLWDKYDPKLSTYFVPTPVISAIGGGPTGGATVTQPPSWDNPDLSVYFTRVASFSARTATRSISTSTSTPGAGGKSSNVGAIAGGVIGGLAGLVAILCIILFCLHRRKKARKIDDGKSPSPPPAELAATSPVHEMHSPGMTKYMSVQQQPDAAMHPAYTGNSAHSRSTSYDQQAPNSPYPPQAYHAGSPTSGAFPSPYGTEFPQPSYQQHSPYSPYTDNPNSSAYDTHNSYDPHYPPPSAAAQSRQQYPYPTPMSPTHPSYAMNGQPQVYYPPPPDPSNRSRSHPSFSDRIGSPEGTQYSDATAPSTSNTPAHFYAQPVPIQGQPVMSGAAGLGPGGYGGEGGSLRGLGDDGSLRGSVDSRRRPIRGRFVEVGGDDL</sequence>
<name>A0A2T2NF05_CORCC</name>
<evidence type="ECO:0000256" key="4">
    <source>
        <dbReference type="SAM" id="Phobius"/>
    </source>
</evidence>
<feature type="compositionally biased region" description="Polar residues" evidence="3">
    <location>
        <begin position="588"/>
        <end position="615"/>
    </location>
</feature>
<keyword evidence="4" id="KW-0812">Transmembrane</keyword>
<dbReference type="InterPro" id="IPR015915">
    <property type="entry name" value="Kelch-typ_b-propeller"/>
</dbReference>